<evidence type="ECO:0000313" key="17">
    <source>
        <dbReference type="EMBL" id="EPE37547.1"/>
    </source>
</evidence>
<keyword evidence="5 15" id="KW-0812">Transmembrane</keyword>
<keyword evidence="2 15" id="KW-0813">Transport</keyword>
<comment type="subcellular location">
    <subcellularLocation>
        <location evidence="15">Cell membrane</location>
        <topology evidence="15">Single-pass membrane protein</topology>
    </subcellularLocation>
    <subcellularLocation>
        <location evidence="14">Endomembrane system</location>
        <topology evidence="14">Single-pass membrane protein</topology>
    </subcellularLocation>
</comment>
<dbReference type="AlphaFoldDB" id="S3DGH1"/>
<evidence type="ECO:0000256" key="1">
    <source>
        <dbReference type="ARBA" id="ARBA00005513"/>
    </source>
</evidence>
<dbReference type="InterPro" id="IPR028987">
    <property type="entry name" value="ATP_synth_B-like_membr_sf"/>
</dbReference>
<evidence type="ECO:0000256" key="16">
    <source>
        <dbReference type="RuleBase" id="RU003848"/>
    </source>
</evidence>
<evidence type="ECO:0000256" key="11">
    <source>
        <dbReference type="ARBA" id="ARBA00025198"/>
    </source>
</evidence>
<dbReference type="InterPro" id="IPR050059">
    <property type="entry name" value="ATP_synthase_B_chain"/>
</dbReference>
<gene>
    <name evidence="15" type="primary">atpF</name>
    <name evidence="17" type="ORF">O1U_0852</name>
</gene>
<keyword evidence="8 15" id="KW-0406">Ion transport</keyword>
<dbReference type="EMBL" id="AMSD01000002">
    <property type="protein sequence ID" value="EPE37547.1"/>
    <property type="molecule type" value="Genomic_DNA"/>
</dbReference>
<dbReference type="STRING" id="28176.CF66_6032"/>
<comment type="subunit">
    <text evidence="13">F-type ATPases have 2 components, F(1) - the catalytic core - and F(0) - the membrane proton channel. F(1) has five subunits: alpha(3), beta(3), gamma(1), delta(1), epsilon(1). F(0) has four main subunits: a(1), b(2) and c(10-14). The alpha and beta chains form an alternating ring which encloses part of the gamma chain. F(1) is attached to F(0) by a central stalk formed by the gamma and epsilon chains, while a peripheral stalk is formed by the delta and b chains.</text>
</comment>
<dbReference type="CDD" id="cd06503">
    <property type="entry name" value="ATP-synt_Fo_b"/>
    <property type="match status" value="1"/>
</dbReference>
<evidence type="ECO:0000256" key="14">
    <source>
        <dbReference type="ARBA" id="ARBA00037847"/>
    </source>
</evidence>
<reference evidence="17 18" key="1">
    <citation type="journal article" date="2014" name="Environ. Microbiol.">
        <title>Genomic signatures of obligate host dependence in the luminous bacterial symbiont of a vertebrate.</title>
        <authorList>
            <person name="Hendry T.A."/>
            <person name="de Wet J.R."/>
            <person name="Dunlap P.V."/>
        </authorList>
    </citation>
    <scope>NUCLEOTIDE SEQUENCE [LARGE SCALE GENOMIC DNA]</scope>
    <source>
        <strain evidence="17 18">Akat1</strain>
    </source>
</reference>
<evidence type="ECO:0000256" key="15">
    <source>
        <dbReference type="HAMAP-Rule" id="MF_01398"/>
    </source>
</evidence>
<dbReference type="SUPFAM" id="SSF81573">
    <property type="entry name" value="F1F0 ATP synthase subunit B, membrane domain"/>
    <property type="match status" value="1"/>
</dbReference>
<protein>
    <recommendedName>
        <fullName evidence="15">ATP synthase subunit b</fullName>
    </recommendedName>
    <alternativeName>
        <fullName evidence="15">ATP synthase F(0) sector subunit b</fullName>
    </alternativeName>
    <alternativeName>
        <fullName evidence="15">ATPase subunit I</fullName>
    </alternativeName>
    <alternativeName>
        <fullName evidence="15">F-type ATPase subunit b</fullName>
        <shortName evidence="15">F-ATPase subunit b</shortName>
    </alternativeName>
</protein>
<keyword evidence="4 15" id="KW-0138">CF(0)</keyword>
<dbReference type="GO" id="GO:0045259">
    <property type="term" value="C:proton-transporting ATP synthase complex"/>
    <property type="evidence" value="ECO:0007669"/>
    <property type="project" value="UniProtKB-KW"/>
</dbReference>
<evidence type="ECO:0000256" key="4">
    <source>
        <dbReference type="ARBA" id="ARBA00022547"/>
    </source>
</evidence>
<evidence type="ECO:0000256" key="3">
    <source>
        <dbReference type="ARBA" id="ARBA00022475"/>
    </source>
</evidence>
<comment type="function">
    <text evidence="11 15">F(1)F(0) ATP synthase produces ATP from ADP in the presence of a proton or sodium gradient. F-type ATPases consist of two structural domains, F(1) containing the extramembraneous catalytic core and F(0) containing the membrane proton channel, linked together by a central stalk and a peripheral stalk. During catalysis, ATP synthesis in the catalytic domain of F(1) is coupled via a rotary mechanism of the central stalk subunits to proton translocation.</text>
</comment>
<comment type="caution">
    <text evidence="17">The sequence shown here is derived from an EMBL/GenBank/DDBJ whole genome shotgun (WGS) entry which is preliminary data.</text>
</comment>
<dbReference type="InterPro" id="IPR002146">
    <property type="entry name" value="ATP_synth_b/b'su_bac/chlpt"/>
</dbReference>
<keyword evidence="6 15" id="KW-0375">Hydrogen ion transport</keyword>
<dbReference type="GO" id="GO:0005886">
    <property type="term" value="C:plasma membrane"/>
    <property type="evidence" value="ECO:0007669"/>
    <property type="project" value="UniProtKB-SubCell"/>
</dbReference>
<dbReference type="InterPro" id="IPR005864">
    <property type="entry name" value="ATP_synth_F0_bsu_bac"/>
</dbReference>
<evidence type="ECO:0000256" key="10">
    <source>
        <dbReference type="ARBA" id="ARBA00023310"/>
    </source>
</evidence>
<dbReference type="Proteomes" id="UP000053688">
    <property type="component" value="Unassembled WGS sequence"/>
</dbReference>
<keyword evidence="18" id="KW-1185">Reference proteome</keyword>
<evidence type="ECO:0000256" key="13">
    <source>
        <dbReference type="ARBA" id="ARBA00026054"/>
    </source>
</evidence>
<evidence type="ECO:0000256" key="8">
    <source>
        <dbReference type="ARBA" id="ARBA00023065"/>
    </source>
</evidence>
<dbReference type="Gene3D" id="1.20.5.620">
    <property type="entry name" value="F1F0 ATP synthase subunit B, membrane domain"/>
    <property type="match status" value="1"/>
</dbReference>
<accession>S3DGH1</accession>
<dbReference type="NCBIfam" id="NF004411">
    <property type="entry name" value="PRK05759.1-2"/>
    <property type="match status" value="1"/>
</dbReference>
<evidence type="ECO:0000256" key="12">
    <source>
        <dbReference type="ARBA" id="ARBA00025614"/>
    </source>
</evidence>
<dbReference type="PANTHER" id="PTHR33445">
    <property type="entry name" value="ATP SYNTHASE SUBUNIT B', CHLOROPLASTIC"/>
    <property type="match status" value="1"/>
</dbReference>
<proteinExistence type="inferred from homology"/>
<keyword evidence="9 15" id="KW-0472">Membrane</keyword>
<evidence type="ECO:0000256" key="2">
    <source>
        <dbReference type="ARBA" id="ARBA00022448"/>
    </source>
</evidence>
<dbReference type="PATRIC" id="fig|1236703.3.peg.887"/>
<dbReference type="NCBIfam" id="TIGR01144">
    <property type="entry name" value="ATP_synt_b"/>
    <property type="match status" value="1"/>
</dbReference>
<organism evidence="17 18">
    <name type="scientific">Candidatus Photodesmus katoptron Akat1</name>
    <dbReference type="NCBI Taxonomy" id="1236703"/>
    <lineage>
        <taxon>Bacteria</taxon>
        <taxon>Pseudomonadati</taxon>
        <taxon>Pseudomonadota</taxon>
        <taxon>Gammaproteobacteria</taxon>
        <taxon>Vibrionales</taxon>
        <taxon>Vibrionaceae</taxon>
        <taxon>Candidatus Photodesmus</taxon>
    </lineage>
</organism>
<keyword evidence="3 15" id="KW-1003">Cell membrane</keyword>
<dbReference type="GO" id="GO:0046933">
    <property type="term" value="F:proton-transporting ATP synthase activity, rotational mechanism"/>
    <property type="evidence" value="ECO:0007669"/>
    <property type="project" value="UniProtKB-UniRule"/>
</dbReference>
<evidence type="ECO:0000256" key="5">
    <source>
        <dbReference type="ARBA" id="ARBA00022692"/>
    </source>
</evidence>
<dbReference type="RefSeq" id="WP_016504178.1">
    <property type="nucleotide sequence ID" value="NZ_AMSD01000002.1"/>
</dbReference>
<dbReference type="Pfam" id="PF00430">
    <property type="entry name" value="ATP-synt_B"/>
    <property type="match status" value="1"/>
</dbReference>
<dbReference type="PANTHER" id="PTHR33445:SF1">
    <property type="entry name" value="ATP SYNTHASE SUBUNIT B"/>
    <property type="match status" value="1"/>
</dbReference>
<comment type="similarity">
    <text evidence="1 15 16">Belongs to the ATPase B chain family.</text>
</comment>
<evidence type="ECO:0000256" key="6">
    <source>
        <dbReference type="ARBA" id="ARBA00022781"/>
    </source>
</evidence>
<feature type="transmembrane region" description="Helical" evidence="15">
    <location>
        <begin position="6"/>
        <end position="26"/>
    </location>
</feature>
<dbReference type="eggNOG" id="COG0711">
    <property type="taxonomic scope" value="Bacteria"/>
</dbReference>
<evidence type="ECO:0000313" key="18">
    <source>
        <dbReference type="Proteomes" id="UP000053688"/>
    </source>
</evidence>
<keyword evidence="7 15" id="KW-1133">Transmembrane helix</keyword>
<evidence type="ECO:0000256" key="7">
    <source>
        <dbReference type="ARBA" id="ARBA00022989"/>
    </source>
</evidence>
<evidence type="ECO:0000256" key="9">
    <source>
        <dbReference type="ARBA" id="ARBA00023136"/>
    </source>
</evidence>
<comment type="function">
    <text evidence="12">Component of the F(0) channel, it forms part of the peripheral stalk, linking F(1) to F(0). The b'-subunit is a diverged and duplicated form of b found in plants and photosynthetic bacteria.</text>
</comment>
<keyword evidence="10 15" id="KW-0066">ATP synthesis</keyword>
<dbReference type="HAMAP" id="MF_01398">
    <property type="entry name" value="ATP_synth_b_bprime"/>
    <property type="match status" value="1"/>
</dbReference>
<name>S3DGH1_9GAMM</name>
<comment type="subunit">
    <text evidence="15">F-type ATPases have 2 components, F(1) - the catalytic core - and F(0) - the membrane proton channel. F(1) has five subunits: alpha(3), beta(3), gamma(1), delta(1), epsilon(1). F(0) has three main subunits: a(1), b(2) and c(10-14). The alpha and beta chains form an alternating ring which encloses part of the gamma chain. F(1) is attached to F(0) by a central stalk formed by the gamma and epsilon chains, while a peripheral stalk is formed by the delta and b chains.</text>
</comment>
<dbReference type="GO" id="GO:0012505">
    <property type="term" value="C:endomembrane system"/>
    <property type="evidence" value="ECO:0007669"/>
    <property type="project" value="UniProtKB-SubCell"/>
</dbReference>
<dbReference type="GO" id="GO:0046961">
    <property type="term" value="F:proton-transporting ATPase activity, rotational mechanism"/>
    <property type="evidence" value="ECO:0007669"/>
    <property type="project" value="TreeGrafter"/>
</dbReference>
<sequence>MNLNATLLGQAISFSLFVWFCVKYVWPPIIRAIEERQKYIASSLSEAKDAAKNVELAKLDASKKIKKASILAKKIITQANKRKIQIIHKARQEALIEHNKILLQAKIEIEAEQRRLNLKLREQLSDLSILAAEKILQRTIDKNDHDDIISRISSKL</sequence>